<proteinExistence type="predicted"/>
<name>A0A1E7K5F7_9ACTN</name>
<accession>A0A1E7K5F7</accession>
<gene>
    <name evidence="2" type="ORF">AN217_16015</name>
</gene>
<dbReference type="EMBL" id="LJGV01000022">
    <property type="protein sequence ID" value="OEU99066.1"/>
    <property type="molecule type" value="Genomic_DNA"/>
</dbReference>
<feature type="region of interest" description="Disordered" evidence="1">
    <location>
        <begin position="51"/>
        <end position="78"/>
    </location>
</feature>
<dbReference type="Proteomes" id="UP000175829">
    <property type="component" value="Unassembled WGS sequence"/>
</dbReference>
<evidence type="ECO:0000313" key="3">
    <source>
        <dbReference type="Proteomes" id="UP000175829"/>
    </source>
</evidence>
<sequence>MGRRERGAVRHFEPPALDVLRFRSGAHRPGAAVPGRGGLLDGVFGHCGSGRGAAGLSGARSQGEREGSGAGGTYQVAA</sequence>
<dbReference type="AlphaFoldDB" id="A0A1E7K5F7"/>
<protein>
    <submittedName>
        <fullName evidence="2">Uncharacterized protein</fullName>
    </submittedName>
</protein>
<organism evidence="2 3">
    <name type="scientific">Streptomyces qinglanensis</name>
    <dbReference type="NCBI Taxonomy" id="943816"/>
    <lineage>
        <taxon>Bacteria</taxon>
        <taxon>Bacillati</taxon>
        <taxon>Actinomycetota</taxon>
        <taxon>Actinomycetes</taxon>
        <taxon>Kitasatosporales</taxon>
        <taxon>Streptomycetaceae</taxon>
        <taxon>Streptomyces</taxon>
    </lineage>
</organism>
<reference evidence="2 3" key="1">
    <citation type="journal article" date="2016" name="Front. Microbiol.">
        <title>Comparative Genomics Analysis of Streptomyces Species Reveals Their Adaptation to the Marine Environment and Their Diversity at the Genomic Level.</title>
        <authorList>
            <person name="Tian X."/>
            <person name="Zhang Z."/>
            <person name="Yang T."/>
            <person name="Chen M."/>
            <person name="Li J."/>
            <person name="Chen F."/>
            <person name="Yang J."/>
            <person name="Li W."/>
            <person name="Zhang B."/>
            <person name="Zhang Z."/>
            <person name="Wu J."/>
            <person name="Zhang C."/>
            <person name="Long L."/>
            <person name="Xiao J."/>
        </authorList>
    </citation>
    <scope>NUCLEOTIDE SEQUENCE [LARGE SCALE GENOMIC DNA]</scope>
    <source>
        <strain evidence="2 3">SCSIO M10379</strain>
    </source>
</reference>
<comment type="caution">
    <text evidence="2">The sequence shown here is derived from an EMBL/GenBank/DDBJ whole genome shotgun (WGS) entry which is preliminary data.</text>
</comment>
<evidence type="ECO:0000313" key="2">
    <source>
        <dbReference type="EMBL" id="OEU99066.1"/>
    </source>
</evidence>
<evidence type="ECO:0000256" key="1">
    <source>
        <dbReference type="SAM" id="MobiDB-lite"/>
    </source>
</evidence>